<protein>
    <recommendedName>
        <fullName evidence="2">DUF885 domain-containing protein</fullName>
    </recommendedName>
</protein>
<accession>A0A3B0R755</accession>
<dbReference type="InterPro" id="IPR010281">
    <property type="entry name" value="DUF885"/>
</dbReference>
<proteinExistence type="predicted"/>
<evidence type="ECO:0000313" key="1">
    <source>
        <dbReference type="EMBL" id="VAV89194.1"/>
    </source>
</evidence>
<dbReference type="PANTHER" id="PTHR33361">
    <property type="entry name" value="GLR0591 PROTEIN"/>
    <property type="match status" value="1"/>
</dbReference>
<dbReference type="Pfam" id="PF05960">
    <property type="entry name" value="DUF885"/>
    <property type="match status" value="1"/>
</dbReference>
<dbReference type="PANTHER" id="PTHR33361:SF2">
    <property type="entry name" value="DUF885 DOMAIN-CONTAINING PROTEIN"/>
    <property type="match status" value="1"/>
</dbReference>
<dbReference type="AlphaFoldDB" id="A0A3B0R755"/>
<reference evidence="1" key="1">
    <citation type="submission" date="2018-06" db="EMBL/GenBank/DDBJ databases">
        <authorList>
            <person name="Zhirakovskaya E."/>
        </authorList>
    </citation>
    <scope>NUCLEOTIDE SEQUENCE</scope>
</reference>
<dbReference type="EMBL" id="UOED01000044">
    <property type="protein sequence ID" value="VAV89194.1"/>
    <property type="molecule type" value="Genomic_DNA"/>
</dbReference>
<name>A0A3B0R755_9ZZZZ</name>
<gene>
    <name evidence="1" type="ORF">MNBD_ALPHA02-1206</name>
</gene>
<sequence length="576" mass="66071">MIKNIFLSLFLSLMIGPYAWANNSDDFQKILTDHWARATKEKVFFRTDPDGFRMNGTLPELSKAARDRRAAFNDKILKRLSHITENELTKKDQISYKIFKFERQTEAESYRQPGHLFPITKLFGYHTYFANAPANMSFLKARDYENYLISLADFPRYNRENIALLKEAVSKGYGHYCASMTGYETTISQHIVKDAKSSIFYAPFTNFPPQISTDQQARFTEQGLKLIAEKVIPEYEAFYDFYMKVYKPNCRKQPGISSVKGGAAYYKSQIEYFTTTDMGPEEIHQLGLSEIARIRGEMIAIMKKVKFKGSFKEFLGYLRSEERFYAKSEHELLANAALIAKTMEGELPKFFGRLPRNTYSIKPGIRGAFYMPSSGDGTTSGTFFLGTRDLHTQPLYTLEALTYHEGVPGHHLQTALAMELDIPAFRRTLSHSAFTEGWGLYSERLGKDMGFYQDPYSDFGRLTYETWRACRLVVDTGIHAFGWSRQKAIDFMVDNTALARDEVAAEIDRYITWPAQALSYKIGEIKIRALRKKAEKTLGGKFDLRAFHDTIIGNGSLPIAILEEIVNDWILEQKKQ</sequence>
<organism evidence="1">
    <name type="scientific">hydrothermal vent metagenome</name>
    <dbReference type="NCBI Taxonomy" id="652676"/>
    <lineage>
        <taxon>unclassified sequences</taxon>
        <taxon>metagenomes</taxon>
        <taxon>ecological metagenomes</taxon>
    </lineage>
</organism>
<evidence type="ECO:0008006" key="2">
    <source>
        <dbReference type="Google" id="ProtNLM"/>
    </source>
</evidence>